<organism evidence="1 2">
    <name type="scientific">Zarea fungicola</name>
    <dbReference type="NCBI Taxonomy" id="93591"/>
    <lineage>
        <taxon>Eukaryota</taxon>
        <taxon>Fungi</taxon>
        <taxon>Dikarya</taxon>
        <taxon>Ascomycota</taxon>
        <taxon>Pezizomycotina</taxon>
        <taxon>Sordariomycetes</taxon>
        <taxon>Hypocreomycetidae</taxon>
        <taxon>Hypocreales</taxon>
        <taxon>Cordycipitaceae</taxon>
        <taxon>Zarea</taxon>
    </lineage>
</organism>
<accession>A0ACC1MDN7</accession>
<gene>
    <name evidence="1" type="ORF">NQ176_g10835</name>
</gene>
<dbReference type="Proteomes" id="UP001143910">
    <property type="component" value="Unassembled WGS sequence"/>
</dbReference>
<reference evidence="1" key="1">
    <citation type="submission" date="2022-08" db="EMBL/GenBank/DDBJ databases">
        <title>Genome Sequence of Lecanicillium fungicola.</title>
        <authorList>
            <person name="Buettner E."/>
        </authorList>
    </citation>
    <scope>NUCLEOTIDE SEQUENCE</scope>
    <source>
        <strain evidence="1">Babe33</strain>
    </source>
</reference>
<evidence type="ECO:0000313" key="1">
    <source>
        <dbReference type="EMBL" id="KAJ2963829.1"/>
    </source>
</evidence>
<name>A0ACC1MDN7_9HYPO</name>
<dbReference type="EMBL" id="JANJQO010003189">
    <property type="protein sequence ID" value="KAJ2963829.1"/>
    <property type="molecule type" value="Genomic_DNA"/>
</dbReference>
<sequence length="204" mass="22480">MGRADEDSIRNAIQTVKSGVSVNKAATRWGVPRTTLMNRLKGKGSHQTGSEVLQRLSRQQEINLCGWAITETAAGNPPTQRRLCDMATKILVAKGDLRPLGRNWIDAFFRRNPELKLAAWAAEIKAQSPNAVPLTEPFPNGLFPLPQKPSDELVVDQVVGDQLMSDQLVSDHLQGDHLQGNDFHADQFPGDQFDSDDSPESMDP</sequence>
<keyword evidence="2" id="KW-1185">Reference proteome</keyword>
<comment type="caution">
    <text evidence="1">The sequence shown here is derived from an EMBL/GenBank/DDBJ whole genome shotgun (WGS) entry which is preliminary data.</text>
</comment>
<evidence type="ECO:0000313" key="2">
    <source>
        <dbReference type="Proteomes" id="UP001143910"/>
    </source>
</evidence>
<protein>
    <submittedName>
        <fullName evidence="1">Uncharacterized protein</fullName>
    </submittedName>
</protein>
<proteinExistence type="predicted"/>